<protein>
    <recommendedName>
        <fullName evidence="8">Peptidase S1 domain-containing protein</fullName>
    </recommendedName>
</protein>
<dbReference type="AlphaFoldDB" id="A0A8K1C390"/>
<comment type="caution">
    <text evidence="9">The sequence shown here is derived from an EMBL/GenBank/DDBJ whole genome shotgun (WGS) entry which is preliminary data.</text>
</comment>
<name>A0A8K1C390_PYTOL</name>
<dbReference type="Pfam" id="PF00089">
    <property type="entry name" value="Trypsin"/>
    <property type="match status" value="1"/>
</dbReference>
<comment type="similarity">
    <text evidence="1">Belongs to the peptidase S1 family.</text>
</comment>
<evidence type="ECO:0000313" key="10">
    <source>
        <dbReference type="Proteomes" id="UP000794436"/>
    </source>
</evidence>
<evidence type="ECO:0000256" key="6">
    <source>
        <dbReference type="RuleBase" id="RU363034"/>
    </source>
</evidence>
<keyword evidence="4" id="KW-1015">Disulfide bond</keyword>
<evidence type="ECO:0000256" key="7">
    <source>
        <dbReference type="SAM" id="SignalP"/>
    </source>
</evidence>
<sequence>MKFAAIATAGALAVATASASDALSYPEFLVKSHMAAAVMKSAQEEGSVIKPLILGGTEVPAGQKLWTVGLRSSATGSNFCGGTLITPKHVLTAAHCYGGISYVSVGSRYLSGSKDGERIKVSKQTRHPNYSSRTSSNDFMILELATASKVSPIKLKTAGPAVDTTATVNGWGVTTQDGSQPTIQRQVDVPVVSDSACAKVLDITPATMLCAGGKSNKDSCQGDSGGPLTVKSGSEDVLVGVVSWGEGCGLAGYPGVYAQVSAAKSWIDTTLKSAGANATWVA</sequence>
<evidence type="ECO:0000256" key="4">
    <source>
        <dbReference type="ARBA" id="ARBA00023157"/>
    </source>
</evidence>
<feature type="signal peptide" evidence="7">
    <location>
        <begin position="1"/>
        <end position="19"/>
    </location>
</feature>
<dbReference type="InterPro" id="IPR050430">
    <property type="entry name" value="Peptidase_S1"/>
</dbReference>
<organism evidence="9 10">
    <name type="scientific">Pythium oligandrum</name>
    <name type="common">Mycoparasitic fungus</name>
    <dbReference type="NCBI Taxonomy" id="41045"/>
    <lineage>
        <taxon>Eukaryota</taxon>
        <taxon>Sar</taxon>
        <taxon>Stramenopiles</taxon>
        <taxon>Oomycota</taxon>
        <taxon>Peronosporomycetes</taxon>
        <taxon>Pythiales</taxon>
        <taxon>Pythiaceae</taxon>
        <taxon>Pythium</taxon>
    </lineage>
</organism>
<keyword evidence="6" id="KW-0720">Serine protease</keyword>
<feature type="chain" id="PRO_5035460260" description="Peptidase S1 domain-containing protein" evidence="7">
    <location>
        <begin position="20"/>
        <end position="282"/>
    </location>
</feature>
<dbReference type="Proteomes" id="UP000794436">
    <property type="component" value="Unassembled WGS sequence"/>
</dbReference>
<dbReference type="InterPro" id="IPR018114">
    <property type="entry name" value="TRYPSIN_HIS"/>
</dbReference>
<dbReference type="PANTHER" id="PTHR24276:SF98">
    <property type="entry name" value="FI18310P1-RELATED"/>
    <property type="match status" value="1"/>
</dbReference>
<feature type="domain" description="Peptidase S1" evidence="8">
    <location>
        <begin position="53"/>
        <end position="272"/>
    </location>
</feature>
<dbReference type="PROSITE" id="PS00135">
    <property type="entry name" value="TRYPSIN_SER"/>
    <property type="match status" value="1"/>
</dbReference>
<evidence type="ECO:0000256" key="1">
    <source>
        <dbReference type="ARBA" id="ARBA00007664"/>
    </source>
</evidence>
<keyword evidence="2 7" id="KW-0732">Signal</keyword>
<dbReference type="PRINTS" id="PR00722">
    <property type="entry name" value="CHYMOTRYPSIN"/>
</dbReference>
<dbReference type="OrthoDB" id="10051896at2759"/>
<reference evidence="9" key="1">
    <citation type="submission" date="2019-03" db="EMBL/GenBank/DDBJ databases">
        <title>Long read genome sequence of the mycoparasitic Pythium oligandrum ATCC 38472 isolated from sugarbeet rhizosphere.</title>
        <authorList>
            <person name="Gaulin E."/>
        </authorList>
    </citation>
    <scope>NUCLEOTIDE SEQUENCE</scope>
    <source>
        <strain evidence="9">ATCC 38472_TT</strain>
    </source>
</reference>
<dbReference type="GO" id="GO:0004252">
    <property type="term" value="F:serine-type endopeptidase activity"/>
    <property type="evidence" value="ECO:0007669"/>
    <property type="project" value="InterPro"/>
</dbReference>
<evidence type="ECO:0000256" key="5">
    <source>
        <dbReference type="ARBA" id="ARBA00023180"/>
    </source>
</evidence>
<dbReference type="InterPro" id="IPR001314">
    <property type="entry name" value="Peptidase_S1A"/>
</dbReference>
<dbReference type="SMART" id="SM00020">
    <property type="entry name" value="Tryp_SPc"/>
    <property type="match status" value="1"/>
</dbReference>
<keyword evidence="10" id="KW-1185">Reference proteome</keyword>
<dbReference type="EMBL" id="SPLM01000147">
    <property type="protein sequence ID" value="TMW55642.1"/>
    <property type="molecule type" value="Genomic_DNA"/>
</dbReference>
<keyword evidence="5" id="KW-0325">Glycoprotein</keyword>
<dbReference type="PROSITE" id="PS50240">
    <property type="entry name" value="TRYPSIN_DOM"/>
    <property type="match status" value="1"/>
</dbReference>
<evidence type="ECO:0000256" key="2">
    <source>
        <dbReference type="ARBA" id="ARBA00022729"/>
    </source>
</evidence>
<dbReference type="InterPro" id="IPR033116">
    <property type="entry name" value="TRYPSIN_SER"/>
</dbReference>
<dbReference type="CDD" id="cd00190">
    <property type="entry name" value="Tryp_SPc"/>
    <property type="match status" value="1"/>
</dbReference>
<dbReference type="SUPFAM" id="SSF50494">
    <property type="entry name" value="Trypsin-like serine proteases"/>
    <property type="match status" value="1"/>
</dbReference>
<keyword evidence="6" id="KW-0645">Protease</keyword>
<dbReference type="GO" id="GO:0006508">
    <property type="term" value="P:proteolysis"/>
    <property type="evidence" value="ECO:0007669"/>
    <property type="project" value="UniProtKB-KW"/>
</dbReference>
<gene>
    <name evidence="9" type="ORF">Poli38472_010524</name>
</gene>
<keyword evidence="6" id="KW-0378">Hydrolase</keyword>
<dbReference type="Gene3D" id="2.40.10.10">
    <property type="entry name" value="Trypsin-like serine proteases"/>
    <property type="match status" value="1"/>
</dbReference>
<accession>A0A8K1C390</accession>
<keyword evidence="3" id="KW-0843">Virulence</keyword>
<proteinExistence type="inferred from homology"/>
<dbReference type="InterPro" id="IPR043504">
    <property type="entry name" value="Peptidase_S1_PA_chymotrypsin"/>
</dbReference>
<dbReference type="PANTHER" id="PTHR24276">
    <property type="entry name" value="POLYSERASE-RELATED"/>
    <property type="match status" value="1"/>
</dbReference>
<dbReference type="PROSITE" id="PS00134">
    <property type="entry name" value="TRYPSIN_HIS"/>
    <property type="match status" value="1"/>
</dbReference>
<evidence type="ECO:0000313" key="9">
    <source>
        <dbReference type="EMBL" id="TMW55642.1"/>
    </source>
</evidence>
<dbReference type="FunFam" id="2.40.10.10:FF:000002">
    <property type="entry name" value="Transmembrane protease serine"/>
    <property type="match status" value="1"/>
</dbReference>
<evidence type="ECO:0000256" key="3">
    <source>
        <dbReference type="ARBA" id="ARBA00023026"/>
    </source>
</evidence>
<dbReference type="InterPro" id="IPR001254">
    <property type="entry name" value="Trypsin_dom"/>
</dbReference>
<evidence type="ECO:0000259" key="8">
    <source>
        <dbReference type="PROSITE" id="PS50240"/>
    </source>
</evidence>
<dbReference type="InterPro" id="IPR009003">
    <property type="entry name" value="Peptidase_S1_PA"/>
</dbReference>